<dbReference type="EMBL" id="SLXK01000016">
    <property type="protein sequence ID" value="TCP28749.1"/>
    <property type="molecule type" value="Genomic_DNA"/>
</dbReference>
<evidence type="ECO:0000256" key="1">
    <source>
        <dbReference type="SAM" id="Phobius"/>
    </source>
</evidence>
<dbReference type="Proteomes" id="UP000295416">
    <property type="component" value="Unassembled WGS sequence"/>
</dbReference>
<sequence length="84" mass="9505">MYIFLSVMVIIIVLISLFGTLFVGKEVNGTIKKLEGIEGEEEQEELLKAGHFKNHKRNLAVLTIIYAVTFFLAIIAIVIYFKTT</sequence>
<keyword evidence="1" id="KW-1133">Transmembrane helix</keyword>
<name>A0A4R2P211_9BACL</name>
<protein>
    <submittedName>
        <fullName evidence="2">Uncharacterized protein</fullName>
    </submittedName>
</protein>
<feature type="transmembrane region" description="Helical" evidence="1">
    <location>
        <begin position="6"/>
        <end position="24"/>
    </location>
</feature>
<evidence type="ECO:0000313" key="2">
    <source>
        <dbReference type="EMBL" id="TCP28749.1"/>
    </source>
</evidence>
<dbReference type="RefSeq" id="WP_132746407.1">
    <property type="nucleotide sequence ID" value="NZ_SLXK01000016.1"/>
</dbReference>
<keyword evidence="1" id="KW-0812">Transmembrane</keyword>
<reference evidence="2 3" key="1">
    <citation type="submission" date="2019-03" db="EMBL/GenBank/DDBJ databases">
        <title>Genomic Encyclopedia of Type Strains, Phase IV (KMG-IV): sequencing the most valuable type-strain genomes for metagenomic binning, comparative biology and taxonomic classification.</title>
        <authorList>
            <person name="Goeker M."/>
        </authorList>
    </citation>
    <scope>NUCLEOTIDE SEQUENCE [LARGE SCALE GENOMIC DNA]</scope>
    <source>
        <strain evidence="2 3">DSM 19377</strain>
    </source>
</reference>
<accession>A0A4R2P211</accession>
<evidence type="ECO:0000313" key="3">
    <source>
        <dbReference type="Proteomes" id="UP000295416"/>
    </source>
</evidence>
<comment type="caution">
    <text evidence="2">The sequence shown here is derived from an EMBL/GenBank/DDBJ whole genome shotgun (WGS) entry which is preliminary data.</text>
</comment>
<gene>
    <name evidence="2" type="ORF">EV207_11661</name>
</gene>
<proteinExistence type="predicted"/>
<keyword evidence="3" id="KW-1185">Reference proteome</keyword>
<feature type="transmembrane region" description="Helical" evidence="1">
    <location>
        <begin position="59"/>
        <end position="81"/>
    </location>
</feature>
<organism evidence="2 3">
    <name type="scientific">Scopulibacillus darangshiensis</name>
    <dbReference type="NCBI Taxonomy" id="442528"/>
    <lineage>
        <taxon>Bacteria</taxon>
        <taxon>Bacillati</taxon>
        <taxon>Bacillota</taxon>
        <taxon>Bacilli</taxon>
        <taxon>Bacillales</taxon>
        <taxon>Sporolactobacillaceae</taxon>
        <taxon>Scopulibacillus</taxon>
    </lineage>
</organism>
<dbReference type="AlphaFoldDB" id="A0A4R2P211"/>
<keyword evidence="1" id="KW-0472">Membrane</keyword>